<feature type="compositionally biased region" description="Basic and acidic residues" evidence="1">
    <location>
        <begin position="1"/>
        <end position="14"/>
    </location>
</feature>
<name>A0AAD7HX33_9AGAR</name>
<dbReference type="Proteomes" id="UP001215598">
    <property type="component" value="Unassembled WGS sequence"/>
</dbReference>
<keyword evidence="3" id="KW-1185">Reference proteome</keyword>
<protein>
    <submittedName>
        <fullName evidence="2">Uncharacterized protein</fullName>
    </submittedName>
</protein>
<sequence length="171" mass="19139">MKEDQQTLKFEETQGPRPHRLRKNHGEVLGSARALKVEVGVHKSVQSVGGYWWNLLSSNSERISTARLVVTEPKDGSAKTFQRSGESTTSVMAYSRRGNGWRVTNSVSKRDAEALPHSRLVRGVLGPKYRFANSGRALVGEFRISDVESLESLNCPQKAGARVRRYIEQIE</sequence>
<evidence type="ECO:0000313" key="2">
    <source>
        <dbReference type="EMBL" id="KAJ7730337.1"/>
    </source>
</evidence>
<dbReference type="EMBL" id="JARKIB010000160">
    <property type="protein sequence ID" value="KAJ7730337.1"/>
    <property type="molecule type" value="Genomic_DNA"/>
</dbReference>
<accession>A0AAD7HX33</accession>
<reference evidence="2" key="1">
    <citation type="submission" date="2023-03" db="EMBL/GenBank/DDBJ databases">
        <title>Massive genome expansion in bonnet fungi (Mycena s.s.) driven by repeated elements and novel gene families across ecological guilds.</title>
        <authorList>
            <consortium name="Lawrence Berkeley National Laboratory"/>
            <person name="Harder C.B."/>
            <person name="Miyauchi S."/>
            <person name="Viragh M."/>
            <person name="Kuo A."/>
            <person name="Thoen E."/>
            <person name="Andreopoulos B."/>
            <person name="Lu D."/>
            <person name="Skrede I."/>
            <person name="Drula E."/>
            <person name="Henrissat B."/>
            <person name="Morin E."/>
            <person name="Kohler A."/>
            <person name="Barry K."/>
            <person name="LaButti K."/>
            <person name="Morin E."/>
            <person name="Salamov A."/>
            <person name="Lipzen A."/>
            <person name="Mereny Z."/>
            <person name="Hegedus B."/>
            <person name="Baldrian P."/>
            <person name="Stursova M."/>
            <person name="Weitz H."/>
            <person name="Taylor A."/>
            <person name="Grigoriev I.V."/>
            <person name="Nagy L.G."/>
            <person name="Martin F."/>
            <person name="Kauserud H."/>
        </authorList>
    </citation>
    <scope>NUCLEOTIDE SEQUENCE</scope>
    <source>
        <strain evidence="2">CBHHK182m</strain>
    </source>
</reference>
<dbReference type="AlphaFoldDB" id="A0AAD7HX33"/>
<proteinExistence type="predicted"/>
<evidence type="ECO:0000313" key="3">
    <source>
        <dbReference type="Proteomes" id="UP001215598"/>
    </source>
</evidence>
<organism evidence="2 3">
    <name type="scientific">Mycena metata</name>
    <dbReference type="NCBI Taxonomy" id="1033252"/>
    <lineage>
        <taxon>Eukaryota</taxon>
        <taxon>Fungi</taxon>
        <taxon>Dikarya</taxon>
        <taxon>Basidiomycota</taxon>
        <taxon>Agaricomycotina</taxon>
        <taxon>Agaricomycetes</taxon>
        <taxon>Agaricomycetidae</taxon>
        <taxon>Agaricales</taxon>
        <taxon>Marasmiineae</taxon>
        <taxon>Mycenaceae</taxon>
        <taxon>Mycena</taxon>
    </lineage>
</organism>
<gene>
    <name evidence="2" type="ORF">B0H16DRAFT_1469688</name>
</gene>
<evidence type="ECO:0000256" key="1">
    <source>
        <dbReference type="SAM" id="MobiDB-lite"/>
    </source>
</evidence>
<comment type="caution">
    <text evidence="2">The sequence shown here is derived from an EMBL/GenBank/DDBJ whole genome shotgun (WGS) entry which is preliminary data.</text>
</comment>
<feature type="region of interest" description="Disordered" evidence="1">
    <location>
        <begin position="1"/>
        <end position="23"/>
    </location>
</feature>